<keyword evidence="2" id="KW-0732">Signal</keyword>
<sequence>MKLALLILGLTSLLTNALPIASPSQTACYAEKNAQGAWEEVCTGTQWHPPTEEDTIKSSSTPASAPAVNRRAADPARTACYAEIVNGVDTEVCTGDSWVPPAVEVSPATE</sequence>
<protein>
    <submittedName>
        <fullName evidence="3">Uncharacterized protein</fullName>
    </submittedName>
</protein>
<comment type="caution">
    <text evidence="3">The sequence shown here is derived from an EMBL/GenBank/DDBJ whole genome shotgun (WGS) entry which is preliminary data.</text>
</comment>
<feature type="chain" id="PRO_5034601687" evidence="2">
    <location>
        <begin position="18"/>
        <end position="110"/>
    </location>
</feature>
<keyword evidence="4" id="KW-1185">Reference proteome</keyword>
<evidence type="ECO:0000256" key="1">
    <source>
        <dbReference type="SAM" id="MobiDB-lite"/>
    </source>
</evidence>
<evidence type="ECO:0000313" key="3">
    <source>
        <dbReference type="EMBL" id="KAE9981383.1"/>
    </source>
</evidence>
<evidence type="ECO:0000256" key="2">
    <source>
        <dbReference type="SAM" id="SignalP"/>
    </source>
</evidence>
<feature type="region of interest" description="Disordered" evidence="1">
    <location>
        <begin position="45"/>
        <end position="74"/>
    </location>
</feature>
<proteinExistence type="predicted"/>
<name>A0A8H3Z321_VENIN</name>
<dbReference type="AlphaFoldDB" id="A0A8H3Z321"/>
<evidence type="ECO:0000313" key="4">
    <source>
        <dbReference type="Proteomes" id="UP000490939"/>
    </source>
</evidence>
<accession>A0A8H3Z321</accession>
<reference evidence="3 4" key="1">
    <citation type="submission" date="2019-07" db="EMBL/GenBank/DDBJ databases">
        <title>Venturia inaequalis Genome Resource.</title>
        <authorList>
            <person name="Lichtner F.J."/>
        </authorList>
    </citation>
    <scope>NUCLEOTIDE SEQUENCE [LARGE SCALE GENOMIC DNA]</scope>
    <source>
        <strain evidence="3 4">DMI_063113</strain>
    </source>
</reference>
<organism evidence="3 4">
    <name type="scientific">Venturia inaequalis</name>
    <name type="common">Apple scab fungus</name>
    <dbReference type="NCBI Taxonomy" id="5025"/>
    <lineage>
        <taxon>Eukaryota</taxon>
        <taxon>Fungi</taxon>
        <taxon>Dikarya</taxon>
        <taxon>Ascomycota</taxon>
        <taxon>Pezizomycotina</taxon>
        <taxon>Dothideomycetes</taxon>
        <taxon>Pleosporomycetidae</taxon>
        <taxon>Venturiales</taxon>
        <taxon>Venturiaceae</taxon>
        <taxon>Venturia</taxon>
    </lineage>
</organism>
<dbReference type="Proteomes" id="UP000490939">
    <property type="component" value="Unassembled WGS sequence"/>
</dbReference>
<feature type="signal peptide" evidence="2">
    <location>
        <begin position="1"/>
        <end position="17"/>
    </location>
</feature>
<dbReference type="EMBL" id="WNWR01000364">
    <property type="protein sequence ID" value="KAE9981383.1"/>
    <property type="molecule type" value="Genomic_DNA"/>
</dbReference>
<gene>
    <name evidence="3" type="ORF">EG327_006236</name>
</gene>